<comment type="caution">
    <text evidence="1">The sequence shown here is derived from an EMBL/GenBank/DDBJ whole genome shotgun (WGS) entry which is preliminary data.</text>
</comment>
<accession>A0A512NIS8</accession>
<dbReference type="EMBL" id="BKAJ01000112">
    <property type="protein sequence ID" value="GEP58857.1"/>
    <property type="molecule type" value="Genomic_DNA"/>
</dbReference>
<gene>
    <name evidence="1" type="ORF">RSO01_60230</name>
</gene>
<protein>
    <submittedName>
        <fullName evidence="1">Uncharacterized protein</fullName>
    </submittedName>
</protein>
<evidence type="ECO:0000313" key="1">
    <source>
        <dbReference type="EMBL" id="GEP58857.1"/>
    </source>
</evidence>
<name>A0A512NIS8_9HYPH</name>
<dbReference type="AlphaFoldDB" id="A0A512NIS8"/>
<keyword evidence="2" id="KW-1185">Reference proteome</keyword>
<proteinExistence type="predicted"/>
<dbReference type="Proteomes" id="UP000321058">
    <property type="component" value="Unassembled WGS sequence"/>
</dbReference>
<evidence type="ECO:0000313" key="2">
    <source>
        <dbReference type="Proteomes" id="UP000321058"/>
    </source>
</evidence>
<organism evidence="1 2">
    <name type="scientific">Reyranella soli</name>
    <dbReference type="NCBI Taxonomy" id="1230389"/>
    <lineage>
        <taxon>Bacteria</taxon>
        <taxon>Pseudomonadati</taxon>
        <taxon>Pseudomonadota</taxon>
        <taxon>Alphaproteobacteria</taxon>
        <taxon>Hyphomicrobiales</taxon>
        <taxon>Reyranellaceae</taxon>
        <taxon>Reyranella</taxon>
    </lineage>
</organism>
<sequence>MTKVVDLLTEGARVVARVKLLASDMQAKWEQLRKARTGLQRQRAELLAVGKEVSNELGNLKGLRKRLRAELSESNDIEEGPAADGFAQMEAEIEAMIASYWRPDHEMPTDLEELIRVLDTLDIRAGLQTSHDGVSIWISDRNYRTRHECLVQRDRSGLIPGVATVAQCLHEAAMQLFPKYASLHKAQPQRPATNRRG</sequence>
<reference evidence="1 2" key="1">
    <citation type="submission" date="2019-07" db="EMBL/GenBank/DDBJ databases">
        <title>Whole genome shotgun sequence of Reyranella soli NBRC 108950.</title>
        <authorList>
            <person name="Hosoyama A."/>
            <person name="Uohara A."/>
            <person name="Ohji S."/>
            <person name="Ichikawa N."/>
        </authorList>
    </citation>
    <scope>NUCLEOTIDE SEQUENCE [LARGE SCALE GENOMIC DNA]</scope>
    <source>
        <strain evidence="1 2">NBRC 108950</strain>
    </source>
</reference>